<evidence type="ECO:0000313" key="3">
    <source>
        <dbReference type="Proteomes" id="UP001235939"/>
    </source>
</evidence>
<evidence type="ECO:0000313" key="2">
    <source>
        <dbReference type="EMBL" id="UYV74801.1"/>
    </source>
</evidence>
<proteinExistence type="predicted"/>
<feature type="compositionally biased region" description="Basic and acidic residues" evidence="1">
    <location>
        <begin position="208"/>
        <end position="220"/>
    </location>
</feature>
<feature type="region of interest" description="Disordered" evidence="1">
    <location>
        <begin position="78"/>
        <end position="226"/>
    </location>
</feature>
<dbReference type="Proteomes" id="UP001235939">
    <property type="component" value="Chromosome 12"/>
</dbReference>
<evidence type="ECO:0000256" key="1">
    <source>
        <dbReference type="SAM" id="MobiDB-lite"/>
    </source>
</evidence>
<name>A0ABY6L0Z9_9ARAC</name>
<feature type="compositionally biased region" description="Basic and acidic residues" evidence="1">
    <location>
        <begin position="162"/>
        <end position="198"/>
    </location>
</feature>
<feature type="compositionally biased region" description="Basic and acidic residues" evidence="1">
    <location>
        <begin position="116"/>
        <end position="152"/>
    </location>
</feature>
<reference evidence="2 3" key="1">
    <citation type="submission" date="2022-01" db="EMBL/GenBank/DDBJ databases">
        <title>A chromosomal length assembly of Cordylochernes scorpioides.</title>
        <authorList>
            <person name="Zeh D."/>
            <person name="Zeh J."/>
        </authorList>
    </citation>
    <scope>NUCLEOTIDE SEQUENCE [LARGE SCALE GENOMIC DNA]</scope>
    <source>
        <strain evidence="2">IN4F17</strain>
        <tissue evidence="2">Whole Body</tissue>
    </source>
</reference>
<organism evidence="2 3">
    <name type="scientific">Cordylochernes scorpioides</name>
    <dbReference type="NCBI Taxonomy" id="51811"/>
    <lineage>
        <taxon>Eukaryota</taxon>
        <taxon>Metazoa</taxon>
        <taxon>Ecdysozoa</taxon>
        <taxon>Arthropoda</taxon>
        <taxon>Chelicerata</taxon>
        <taxon>Arachnida</taxon>
        <taxon>Pseudoscorpiones</taxon>
        <taxon>Cheliferoidea</taxon>
        <taxon>Chernetidae</taxon>
        <taxon>Cordylochernes</taxon>
    </lineage>
</organism>
<dbReference type="EMBL" id="CP092874">
    <property type="protein sequence ID" value="UYV74801.1"/>
    <property type="molecule type" value="Genomic_DNA"/>
</dbReference>
<keyword evidence="3" id="KW-1185">Reference proteome</keyword>
<accession>A0ABY6L0Z9</accession>
<protein>
    <submittedName>
        <fullName evidence="2">Uncharacterized protein</fullName>
    </submittedName>
</protein>
<sequence length="368" mass="42987">MKNKQRKETATKRMRRLEKEKIKRQEKLSNAHEGARRIRLEKKVFINLLQEQLKPQQNVKLAKKRIAILNPCPEPWKSKAMETSAEREVRLENDQREVRLENDRHFKSTSRAMETSAEREARLEHDRHSKSTSRAKETSAEREVRLENDRHFKSTSRAMETSAEREARLEHDRHSKSTSRAKETSAEREARLEHDRNFKSTSRAMETSAEHKSRLENDRHFKSKSRAIETAAGRKIRLEKDRLRILKGNADISTVTNTINTYCDSICEICTKKTYPNQVTTYRVSTSKAPYLPAELAQKTPLLLCHRCNKHVNSSKQTPPSKAYWNSLDPGAIPEVILQLFQPEQRLLSRIIPFVKIVRYSGRFEQYG</sequence>
<feature type="compositionally biased region" description="Basic and acidic residues" evidence="1">
    <location>
        <begin position="78"/>
        <end position="106"/>
    </location>
</feature>
<gene>
    <name evidence="2" type="ORF">LAZ67_12001037</name>
</gene>